<evidence type="ECO:0000256" key="1">
    <source>
        <dbReference type="SAM" id="Phobius"/>
    </source>
</evidence>
<dbReference type="Proteomes" id="UP000061135">
    <property type="component" value="Chromosome"/>
</dbReference>
<keyword evidence="3" id="KW-1185">Reference proteome</keyword>
<dbReference type="PATRIC" id="fig|576611.7.peg.614"/>
<feature type="transmembrane region" description="Helical" evidence="1">
    <location>
        <begin position="101"/>
        <end position="128"/>
    </location>
</feature>
<keyword evidence="1" id="KW-0472">Membrane</keyword>
<keyword evidence="1" id="KW-1133">Transmembrane helix</keyword>
<feature type="transmembrane region" description="Helical" evidence="1">
    <location>
        <begin position="69"/>
        <end position="89"/>
    </location>
</feature>
<dbReference type="InterPro" id="IPR003425">
    <property type="entry name" value="CCB3/YggT"/>
</dbReference>
<feature type="transmembrane region" description="Helical" evidence="1">
    <location>
        <begin position="161"/>
        <end position="180"/>
    </location>
</feature>
<evidence type="ECO:0000313" key="2">
    <source>
        <dbReference type="EMBL" id="AKD24939.1"/>
    </source>
</evidence>
<sequence>MLIQIANLLLQVLVSIVAGACLLRCYLQWLAFNLGSGQSRTIGAYVLPLSNWIVIPLRKIVPSLGRFDVASLVAAYVIVLAKTIVLLFLSGASLSGVTWLLLALINLIDLTLSGLVGLVFASIILSWVSAGSQIQYLVSLLVEPLLAPIRKVMPNFGALDLSPLMLLLILQVLQIVVSNLR</sequence>
<dbReference type="EMBL" id="CP007501">
    <property type="protein sequence ID" value="AKD24939.1"/>
    <property type="molecule type" value="Genomic_DNA"/>
</dbReference>
<feature type="transmembrane region" description="Helical" evidence="1">
    <location>
        <begin position="6"/>
        <end position="27"/>
    </location>
</feature>
<proteinExistence type="predicted"/>
<dbReference type="HOGENOM" id="CLU_089905_0_2_4"/>
<protein>
    <submittedName>
        <fullName evidence="2">YGGT family</fullName>
    </submittedName>
</protein>
<reference evidence="2 3" key="1">
    <citation type="submission" date="2014-03" db="EMBL/GenBank/DDBJ databases">
        <title>Genome of Polynucleobacter strain MWH-MoK4.</title>
        <authorList>
            <person name="Hahn M.W."/>
        </authorList>
    </citation>
    <scope>NUCLEOTIDE SEQUENCE [LARGE SCALE GENOMIC DNA]</scope>
    <source>
        <strain evidence="2 3">MWH-MoK4</strain>
    </source>
</reference>
<organism evidence="2 3">
    <name type="scientific">Polynucleobacter duraquae</name>
    <dbReference type="NCBI Taxonomy" id="1835254"/>
    <lineage>
        <taxon>Bacteria</taxon>
        <taxon>Pseudomonadati</taxon>
        <taxon>Pseudomonadota</taxon>
        <taxon>Betaproteobacteria</taxon>
        <taxon>Burkholderiales</taxon>
        <taxon>Burkholderiaceae</taxon>
        <taxon>Polynucleobacter</taxon>
    </lineage>
</organism>
<dbReference type="Pfam" id="PF02325">
    <property type="entry name" value="CCB3_YggT"/>
    <property type="match status" value="2"/>
</dbReference>
<accession>A0A0E3V039</accession>
<dbReference type="AlphaFoldDB" id="A0A0E3V039"/>
<dbReference type="GO" id="GO:0016020">
    <property type="term" value="C:membrane"/>
    <property type="evidence" value="ECO:0007669"/>
    <property type="project" value="InterPro"/>
</dbReference>
<dbReference type="STRING" id="1835254.CL55_00006060"/>
<dbReference type="RefSeq" id="WP_046329815.1">
    <property type="nucleotide sequence ID" value="NZ_CP007501.1"/>
</dbReference>
<dbReference type="OrthoDB" id="9806665at2"/>
<name>A0A0E3V039_9BURK</name>
<keyword evidence="1" id="KW-0812">Transmembrane</keyword>
<evidence type="ECO:0000313" key="3">
    <source>
        <dbReference type="Proteomes" id="UP000061135"/>
    </source>
</evidence>
<gene>
    <name evidence="2" type="ORF">CL55_00006060</name>
</gene>
<dbReference type="KEGG" id="pdq:CL55_00006060"/>